<dbReference type="Pfam" id="PF18950">
    <property type="entry name" value="DUF5694"/>
    <property type="match status" value="1"/>
</dbReference>
<evidence type="ECO:0000313" key="2">
    <source>
        <dbReference type="Proteomes" id="UP000524404"/>
    </source>
</evidence>
<reference evidence="1 2" key="1">
    <citation type="submission" date="2020-08" db="EMBL/GenBank/DDBJ databases">
        <title>Functional genomics of gut bacteria from endangered species of beetles.</title>
        <authorList>
            <person name="Carlos-Shanley C."/>
        </authorList>
    </citation>
    <scope>NUCLEOTIDE SEQUENCE [LARGE SCALE GENOMIC DNA]</scope>
    <source>
        <strain evidence="1 2">S00070</strain>
    </source>
</reference>
<name>A0A841EL03_9BACT</name>
<sequence length="358" mass="42246">MKITFLLFIYFLVAFKFNGLAQKKIEILLIGTSHNYELNVTNDFDYVKDAVRDFKPDIFCTEYLSKDNESQSVIETYYGERMMQRREMLLAKNIMAEKDIPEIIKKSYKTLKANPDSKQARIDLAHALYLSEDLGNAHYQIYQLMKADLDKEESDYLSNTFDAKDSLIKYTCRKNNEYTNLVFPLATELNIQKLYGFDCQRFDPLWNVAWEKSDSLYTAFEDKLKADTNDLNSKKSLKTIDAFMKEYYASQKRLRAAYQEGTQIHFFNTKEFDDLAEWGDFLREDIHQLEGFPLEAYQEKRKYWQLRNEQMVQNTLKIAKQNKAKKIVVFVGASHRRLLSQMFERNPNVSVKTIDQVN</sequence>
<accession>A0A841EL03</accession>
<dbReference type="Proteomes" id="UP000524404">
    <property type="component" value="Unassembled WGS sequence"/>
</dbReference>
<proteinExistence type="predicted"/>
<evidence type="ECO:0000313" key="1">
    <source>
        <dbReference type="EMBL" id="MBB6002089.1"/>
    </source>
</evidence>
<evidence type="ECO:0008006" key="3">
    <source>
        <dbReference type="Google" id="ProtNLM"/>
    </source>
</evidence>
<organism evidence="1 2">
    <name type="scientific">Arcicella rosea</name>
    <dbReference type="NCBI Taxonomy" id="502909"/>
    <lineage>
        <taxon>Bacteria</taxon>
        <taxon>Pseudomonadati</taxon>
        <taxon>Bacteroidota</taxon>
        <taxon>Cytophagia</taxon>
        <taxon>Cytophagales</taxon>
        <taxon>Flectobacillaceae</taxon>
        <taxon>Arcicella</taxon>
    </lineage>
</organism>
<dbReference type="RefSeq" id="WP_184130431.1">
    <property type="nucleotide sequence ID" value="NZ_JACHKT010000003.1"/>
</dbReference>
<dbReference type="EMBL" id="JACHKT010000003">
    <property type="protein sequence ID" value="MBB6002089.1"/>
    <property type="molecule type" value="Genomic_DNA"/>
</dbReference>
<protein>
    <recommendedName>
        <fullName evidence="3">TraB family protein</fullName>
    </recommendedName>
</protein>
<dbReference type="AlphaFoldDB" id="A0A841EL03"/>
<keyword evidence="2" id="KW-1185">Reference proteome</keyword>
<gene>
    <name evidence="1" type="ORF">HNP25_000738</name>
</gene>
<dbReference type="InterPro" id="IPR043749">
    <property type="entry name" value="DUF5694"/>
</dbReference>
<comment type="caution">
    <text evidence="1">The sequence shown here is derived from an EMBL/GenBank/DDBJ whole genome shotgun (WGS) entry which is preliminary data.</text>
</comment>